<proteinExistence type="predicted"/>
<gene>
    <name evidence="2" type="ORF">RM706_02210</name>
</gene>
<evidence type="ECO:0000313" key="2">
    <source>
        <dbReference type="EMBL" id="MDT0605822.1"/>
    </source>
</evidence>
<dbReference type="Gene3D" id="3.90.1580.10">
    <property type="entry name" value="paralog of FGE (formylglycine-generating enzyme)"/>
    <property type="match status" value="1"/>
</dbReference>
<dbReference type="InterPro" id="IPR005532">
    <property type="entry name" value="SUMF_dom"/>
</dbReference>
<protein>
    <submittedName>
        <fullName evidence="2">Formylglycine-generating enzyme family protein</fullName>
    </submittedName>
</protein>
<dbReference type="Pfam" id="PF03781">
    <property type="entry name" value="FGE-sulfatase"/>
    <property type="match status" value="1"/>
</dbReference>
<dbReference type="RefSeq" id="WP_311349388.1">
    <property type="nucleotide sequence ID" value="NZ_JAVRHR010000001.1"/>
</dbReference>
<accession>A0ABU3A8D6</accession>
<dbReference type="PANTHER" id="PTHR23150:SF19">
    <property type="entry name" value="FORMYLGLYCINE-GENERATING ENZYME"/>
    <property type="match status" value="1"/>
</dbReference>
<evidence type="ECO:0000313" key="3">
    <source>
        <dbReference type="Proteomes" id="UP001255246"/>
    </source>
</evidence>
<comment type="caution">
    <text evidence="2">The sequence shown here is derived from an EMBL/GenBank/DDBJ whole genome shotgun (WGS) entry which is preliminary data.</text>
</comment>
<sequence>MKKSIYSVILILTILAACNTKEKSDVKSSPVKKLSYHESYLLEIDKLPKKENPLKDTLQMKKINGGSFMMGGISNQARADELPRHMEKVNGFWMDISEVTNSQFSKFIEATGYTTTAERPAIIEGKTYEAGSLVFDELDSAIWWKFEIGANWKHPYGPNSSIEGKDNHPVVQVSWYDAMAYAHWAGKQLPTETEWEYAAKGGTEDLKYFWGDEFSKATRSANFFQGDFPVQNSNQDGYIKTAPIKTFSNNGYGLFDMAGNVWEWCLDTYYPNAYTLLDKRENGYFKKYHNEKQQKVVRGGSFLCAESYCTGYRLAARMSSTPDTGLEHTGFRCILRE</sequence>
<dbReference type="SUPFAM" id="SSF56436">
    <property type="entry name" value="C-type lectin-like"/>
    <property type="match status" value="1"/>
</dbReference>
<evidence type="ECO:0000259" key="1">
    <source>
        <dbReference type="Pfam" id="PF03781"/>
    </source>
</evidence>
<reference evidence="2 3" key="1">
    <citation type="submission" date="2023-09" db="EMBL/GenBank/DDBJ databases">
        <authorList>
            <person name="Rey-Velasco X."/>
        </authorList>
    </citation>
    <scope>NUCLEOTIDE SEQUENCE [LARGE SCALE GENOMIC DNA]</scope>
    <source>
        <strain evidence="2 3">F388</strain>
    </source>
</reference>
<organism evidence="2 3">
    <name type="scientific">Croceitalea rosinachiae</name>
    <dbReference type="NCBI Taxonomy" id="3075596"/>
    <lineage>
        <taxon>Bacteria</taxon>
        <taxon>Pseudomonadati</taxon>
        <taxon>Bacteroidota</taxon>
        <taxon>Flavobacteriia</taxon>
        <taxon>Flavobacteriales</taxon>
        <taxon>Flavobacteriaceae</taxon>
        <taxon>Croceitalea</taxon>
    </lineage>
</organism>
<dbReference type="EMBL" id="JAVRHR010000001">
    <property type="protein sequence ID" value="MDT0605822.1"/>
    <property type="molecule type" value="Genomic_DNA"/>
</dbReference>
<dbReference type="InterPro" id="IPR016187">
    <property type="entry name" value="CTDL_fold"/>
</dbReference>
<dbReference type="PROSITE" id="PS51257">
    <property type="entry name" value="PROKAR_LIPOPROTEIN"/>
    <property type="match status" value="1"/>
</dbReference>
<dbReference type="PANTHER" id="PTHR23150">
    <property type="entry name" value="SULFATASE MODIFYING FACTOR 1, 2"/>
    <property type="match status" value="1"/>
</dbReference>
<keyword evidence="3" id="KW-1185">Reference proteome</keyword>
<feature type="domain" description="Sulfatase-modifying factor enzyme-like" evidence="1">
    <location>
        <begin position="60"/>
        <end position="334"/>
    </location>
</feature>
<dbReference type="Proteomes" id="UP001255246">
    <property type="component" value="Unassembled WGS sequence"/>
</dbReference>
<name>A0ABU3A8D6_9FLAO</name>
<dbReference type="InterPro" id="IPR042095">
    <property type="entry name" value="SUMF_sf"/>
</dbReference>
<dbReference type="InterPro" id="IPR051043">
    <property type="entry name" value="Sulfatase_Mod_Factor_Kinase"/>
</dbReference>